<evidence type="ECO:0000313" key="2">
    <source>
        <dbReference type="Proteomes" id="UP001652432"/>
    </source>
</evidence>
<accession>A0ABT2SZZ4</accession>
<dbReference type="EMBL" id="JAOQKJ010000002">
    <property type="protein sequence ID" value="MCU6743563.1"/>
    <property type="molecule type" value="Genomic_DNA"/>
</dbReference>
<organism evidence="1 2">
    <name type="scientific">Suilimivivens aceti</name>
    <dbReference type="NCBI Taxonomy" id="2981774"/>
    <lineage>
        <taxon>Bacteria</taxon>
        <taxon>Bacillati</taxon>
        <taxon>Bacillota</taxon>
        <taxon>Clostridia</taxon>
        <taxon>Lachnospirales</taxon>
        <taxon>Lachnospiraceae</taxon>
        <taxon>Suilimivivens</taxon>
    </lineage>
</organism>
<comment type="caution">
    <text evidence="1">The sequence shown here is derived from an EMBL/GenBank/DDBJ whole genome shotgun (WGS) entry which is preliminary data.</text>
</comment>
<reference evidence="1 2" key="1">
    <citation type="journal article" date="2021" name="ISME Commun">
        <title>Automated analysis of genomic sequences facilitates high-throughput and comprehensive description of bacteria.</title>
        <authorList>
            <person name="Hitch T.C.A."/>
        </authorList>
    </citation>
    <scope>NUCLEOTIDE SEQUENCE [LARGE SCALE GENOMIC DNA]</scope>
    <source>
        <strain evidence="1 2">Sanger_18</strain>
    </source>
</reference>
<evidence type="ECO:0000313" key="1">
    <source>
        <dbReference type="EMBL" id="MCU6743563.1"/>
    </source>
</evidence>
<keyword evidence="2" id="KW-1185">Reference proteome</keyword>
<name>A0ABT2SZZ4_9FIRM</name>
<dbReference type="Proteomes" id="UP001652432">
    <property type="component" value="Unassembled WGS sequence"/>
</dbReference>
<proteinExistence type="predicted"/>
<gene>
    <name evidence="1" type="ORF">OCV77_03430</name>
</gene>
<protein>
    <submittedName>
        <fullName evidence="1">Uncharacterized protein</fullName>
    </submittedName>
</protein>
<sequence>MFCHIADHLVIDQPLLRLTGIHQALFADAVYHPRNNGKEQVICTADKANAYPVTVKNAMQGKKCFESFEAVLGKYTIGRTYNILPNGKRLYKMDKAVTITFSIPKELQAAGHGFEMICVTEKGVPIILKDQDKDPAPITISTDKFYAFALAYKDAKVKTK</sequence>